<comment type="caution">
    <text evidence="4">The sequence shown here is derived from an EMBL/GenBank/DDBJ whole genome shotgun (WGS) entry which is preliminary data.</text>
</comment>
<dbReference type="GO" id="GO:0015977">
    <property type="term" value="P:carbon fixation"/>
    <property type="evidence" value="ECO:0007669"/>
    <property type="project" value="UniProtKB-ARBA"/>
</dbReference>
<dbReference type="GO" id="GO:0004658">
    <property type="term" value="F:propionyl-CoA carboxylase activity"/>
    <property type="evidence" value="ECO:0007669"/>
    <property type="project" value="UniProtKB-ARBA"/>
</dbReference>
<dbReference type="GO" id="GO:0003989">
    <property type="term" value="F:acetyl-CoA carboxylase activity"/>
    <property type="evidence" value="ECO:0007669"/>
    <property type="project" value="UniProtKB-ARBA"/>
</dbReference>
<reference evidence="4 5" key="1">
    <citation type="submission" date="2019-10" db="EMBL/GenBank/DDBJ databases">
        <title>Comparative genomics of sulfur disproportionating microorganisms.</title>
        <authorList>
            <person name="Ward L.M."/>
            <person name="Bertran E."/>
            <person name="Johnston D."/>
        </authorList>
    </citation>
    <scope>NUCLEOTIDE SEQUENCE [LARGE SCALE GENOMIC DNA]</scope>
    <source>
        <strain evidence="4 5">DSM 14055</strain>
    </source>
</reference>
<evidence type="ECO:0000259" key="2">
    <source>
        <dbReference type="PROSITE" id="PS50980"/>
    </source>
</evidence>
<dbReference type="OrthoDB" id="9803706at2"/>
<accession>A0A6N7IQU9</accession>
<dbReference type="AlphaFoldDB" id="A0A6N7IQU9"/>
<evidence type="ECO:0000256" key="1">
    <source>
        <dbReference type="ARBA" id="ARBA00006102"/>
    </source>
</evidence>
<dbReference type="GO" id="GO:0009317">
    <property type="term" value="C:acetyl-CoA carboxylase complex"/>
    <property type="evidence" value="ECO:0007669"/>
    <property type="project" value="UniProtKB-ARBA"/>
</dbReference>
<feature type="domain" description="CoA carboxyltransferase N-terminal" evidence="2">
    <location>
        <begin position="3"/>
        <end position="255"/>
    </location>
</feature>
<dbReference type="FunFam" id="3.90.226.10:FF:000017">
    <property type="entry name" value="Propionyl-CoA carboxylase subunit beta 5"/>
    <property type="match status" value="1"/>
</dbReference>
<dbReference type="PANTHER" id="PTHR43842">
    <property type="entry name" value="PROPIONYL-COA CARBOXYLASE BETA CHAIN"/>
    <property type="match status" value="1"/>
</dbReference>
<evidence type="ECO:0000313" key="5">
    <source>
        <dbReference type="Proteomes" id="UP000441717"/>
    </source>
</evidence>
<organism evidence="4 5">
    <name type="scientific">Desulfofundulus thermobenzoicus</name>
    <dbReference type="NCBI Taxonomy" id="29376"/>
    <lineage>
        <taxon>Bacteria</taxon>
        <taxon>Bacillati</taxon>
        <taxon>Bacillota</taxon>
        <taxon>Clostridia</taxon>
        <taxon>Eubacteriales</taxon>
        <taxon>Peptococcaceae</taxon>
        <taxon>Desulfofundulus</taxon>
    </lineage>
</organism>
<name>A0A6N7IQU9_9FIRM</name>
<dbReference type="PANTHER" id="PTHR43842:SF2">
    <property type="entry name" value="PROPIONYL-COA CARBOXYLASE BETA CHAIN, MITOCHONDRIAL"/>
    <property type="match status" value="1"/>
</dbReference>
<gene>
    <name evidence="4" type="ORF">GFC01_09020</name>
</gene>
<dbReference type="InterPro" id="IPR011762">
    <property type="entry name" value="COA_CT_N"/>
</dbReference>
<dbReference type="GO" id="GO:0016740">
    <property type="term" value="F:transferase activity"/>
    <property type="evidence" value="ECO:0007669"/>
    <property type="project" value="UniProtKB-KW"/>
</dbReference>
<evidence type="ECO:0000313" key="4">
    <source>
        <dbReference type="EMBL" id="MQL52402.1"/>
    </source>
</evidence>
<feature type="domain" description="CoA carboxyltransferase C-terminal" evidence="3">
    <location>
        <begin position="262"/>
        <end position="496"/>
    </location>
</feature>
<dbReference type="InterPro" id="IPR034733">
    <property type="entry name" value="AcCoA_carboxyl_beta"/>
</dbReference>
<dbReference type="Proteomes" id="UP000441717">
    <property type="component" value="Unassembled WGS sequence"/>
</dbReference>
<dbReference type="InterPro" id="IPR011763">
    <property type="entry name" value="COA_CT_C"/>
</dbReference>
<keyword evidence="5" id="KW-1185">Reference proteome</keyword>
<dbReference type="InterPro" id="IPR051047">
    <property type="entry name" value="AccD/PCCB"/>
</dbReference>
<comment type="similarity">
    <text evidence="1">Belongs to the AccD/PCCB family.</text>
</comment>
<dbReference type="SUPFAM" id="SSF52096">
    <property type="entry name" value="ClpP/crotonase"/>
    <property type="match status" value="2"/>
</dbReference>
<dbReference type="InterPro" id="IPR029045">
    <property type="entry name" value="ClpP/crotonase-like_dom_sf"/>
</dbReference>
<dbReference type="EMBL" id="WHYR01000021">
    <property type="protein sequence ID" value="MQL52402.1"/>
    <property type="molecule type" value="Genomic_DNA"/>
</dbReference>
<dbReference type="PROSITE" id="PS50989">
    <property type="entry name" value="COA_CT_CTER"/>
    <property type="match status" value="1"/>
</dbReference>
<dbReference type="Gene3D" id="3.90.226.10">
    <property type="entry name" value="2-enoyl-CoA Hydratase, Chain A, domain 1"/>
    <property type="match status" value="2"/>
</dbReference>
<dbReference type="Pfam" id="PF01039">
    <property type="entry name" value="Carboxyl_trans"/>
    <property type="match status" value="1"/>
</dbReference>
<dbReference type="FunFam" id="3.90.226.10:FF:000016">
    <property type="entry name" value="Propionyl-CoA carboxylase, beta subunit"/>
    <property type="match status" value="1"/>
</dbReference>
<protein>
    <submittedName>
        <fullName evidence="4">Methylmalonyl-CoA carboxyltransferase</fullName>
    </submittedName>
</protein>
<sequence>MGMQEKLEQLKQWRDKIHAGGGPRRIEKQHQSGKKTARERIALLFDPGTFVEINTFAGDPDMANLEHPGEGVVTGYGKVEGRKVYVFAQDFTVAGGSLGRIHAAKICHVLDLAMKTGAPVVGLNDSGGARIQEGVDALNGYGEIFFRNTIASGVIPQISVIMGPCAGGAVYSPALTDFIFMVQGVGQMFITGPQVIKAVTGEDVTMEVLGGAATHNQTSGVAHFMASDEETCMQMVRQLLSYLPSNNLDEAPQYAAVEPPGDPEELLQIIPDNPNMSYDVRKIIRLVVDGGELFEVQPLYARNAVVGFARMNGQAVGIVANQPDYLAGCLDINASDKISRFVRFCDAFNLPLVTFMDVPGFLPGTAQEYGGIIRHGAKMLYAYSEATVPKVTIILRKAYGGAYLAMCSSSLRADAVFAWPTAEIAVMGPEGAVNIIHRKEIAEAENPMEMRAKLTAEYRDKFANPYVASARGFIEDVIDPRDTRARIITTLESLDSKRESRPRKKHGNMPV</sequence>
<proteinExistence type="inferred from homology"/>
<dbReference type="PROSITE" id="PS50980">
    <property type="entry name" value="COA_CT_NTER"/>
    <property type="match status" value="1"/>
</dbReference>
<keyword evidence="4" id="KW-0808">Transferase</keyword>
<evidence type="ECO:0000259" key="3">
    <source>
        <dbReference type="PROSITE" id="PS50989"/>
    </source>
</evidence>